<gene>
    <name evidence="2" type="ORF">FYJ33_05980</name>
</gene>
<dbReference type="EMBL" id="VULX01000006">
    <property type="protein sequence ID" value="MSR90964.1"/>
    <property type="molecule type" value="Genomic_DNA"/>
</dbReference>
<evidence type="ECO:0000256" key="1">
    <source>
        <dbReference type="SAM" id="Phobius"/>
    </source>
</evidence>
<keyword evidence="3" id="KW-1185">Reference proteome</keyword>
<dbReference type="Pfam" id="PF02089">
    <property type="entry name" value="Palm_thioest"/>
    <property type="match status" value="1"/>
</dbReference>
<accession>A0A7X2MXN3</accession>
<keyword evidence="1" id="KW-0472">Membrane</keyword>
<dbReference type="SUPFAM" id="SSF53474">
    <property type="entry name" value="alpha/beta-Hydrolases"/>
    <property type="match status" value="1"/>
</dbReference>
<comment type="caution">
    <text evidence="2">The sequence shown here is derived from an EMBL/GenBank/DDBJ whole genome shotgun (WGS) entry which is preliminary data.</text>
</comment>
<feature type="transmembrane region" description="Helical" evidence="1">
    <location>
        <begin position="37"/>
        <end position="59"/>
    </location>
</feature>
<feature type="transmembrane region" description="Helical" evidence="1">
    <location>
        <begin position="7"/>
        <end position="25"/>
    </location>
</feature>
<reference evidence="2 3" key="1">
    <citation type="submission" date="2019-08" db="EMBL/GenBank/DDBJ databases">
        <title>In-depth cultivation of the pig gut microbiome towards novel bacterial diversity and tailored functional studies.</title>
        <authorList>
            <person name="Wylensek D."/>
            <person name="Hitch T.C.A."/>
            <person name="Clavel T."/>
        </authorList>
    </citation>
    <scope>NUCLEOTIDE SEQUENCE [LARGE SCALE GENOMIC DNA]</scope>
    <source>
        <strain evidence="2 3">WCA-383-APC-5B</strain>
    </source>
</reference>
<proteinExistence type="predicted"/>
<organism evidence="2 3">
    <name type="scientific">Inconstantimicrobium porci</name>
    <dbReference type="NCBI Taxonomy" id="2652291"/>
    <lineage>
        <taxon>Bacteria</taxon>
        <taxon>Bacillati</taxon>
        <taxon>Bacillota</taxon>
        <taxon>Clostridia</taxon>
        <taxon>Eubacteriales</taxon>
        <taxon>Clostridiaceae</taxon>
        <taxon>Inconstantimicrobium</taxon>
    </lineage>
</organism>
<dbReference type="Proteomes" id="UP000460287">
    <property type="component" value="Unassembled WGS sequence"/>
</dbReference>
<dbReference type="AlphaFoldDB" id="A0A7X2MXN3"/>
<protein>
    <submittedName>
        <fullName evidence="2">Triacylglycerol lipase</fullName>
    </submittedName>
</protein>
<name>A0A7X2MXN3_9CLOT</name>
<sequence length="379" mass="42771">MIGGYELIVDSTFVFIIEILLYIFLYRNKGICTSIHILNVLICVVVLFITVFNGIVRLIFTSRDLGIKNRILILCLCWFPILNLIIIKISCKKVNYEYLYELKKAERNNLRKESEVCNTKYPVVLVHGIFFRDWLFLNYWGRISNELERNGAVIYYGNQGSSNSVAVSASELKTNIMKIIKETGCEKVNIIAHSKGGLDARYAISKLGLSEYVSSLTTINTPHRGCKYVDFLLDKIPESIKSFVALKYNKAFKKLGDKNPDFLGGVNDLTAKSCKQFNDEIKNVDSIMYQSVASKMKNVFSAGFPLNLGYLFAKHFDGENDGLVSVSSAKWGNFLGVLTAKNRGISHGDIIDLTRQNIEGFDVCEFYVNLVNGLKEKGM</sequence>
<feature type="transmembrane region" description="Helical" evidence="1">
    <location>
        <begin position="71"/>
        <end position="89"/>
    </location>
</feature>
<evidence type="ECO:0000313" key="3">
    <source>
        <dbReference type="Proteomes" id="UP000460287"/>
    </source>
</evidence>
<dbReference type="PANTHER" id="PTHR11440">
    <property type="entry name" value="LECITHIN-CHOLESTEROL ACYLTRANSFERASE-RELATED"/>
    <property type="match status" value="1"/>
</dbReference>
<dbReference type="Gene3D" id="3.40.50.1820">
    <property type="entry name" value="alpha/beta hydrolase"/>
    <property type="match status" value="1"/>
</dbReference>
<dbReference type="InterPro" id="IPR029058">
    <property type="entry name" value="AB_hydrolase_fold"/>
</dbReference>
<keyword evidence="1" id="KW-1133">Transmembrane helix</keyword>
<keyword evidence="1" id="KW-0812">Transmembrane</keyword>
<evidence type="ECO:0000313" key="2">
    <source>
        <dbReference type="EMBL" id="MSR90964.1"/>
    </source>
</evidence>